<dbReference type="InterPro" id="IPR007539">
    <property type="entry name" value="DUF551"/>
</dbReference>
<dbReference type="Proteomes" id="UP001652397">
    <property type="component" value="Unassembled WGS sequence"/>
</dbReference>
<dbReference type="EMBL" id="JAOQJE010000006">
    <property type="protein sequence ID" value="MCU6789010.1"/>
    <property type="molecule type" value="Genomic_DNA"/>
</dbReference>
<sequence>MDKLTWYDEDGRLYCRRGYEVALARLASYEATELMPDEIVKMGMMFEDSKRYSGRLELKLNAATKRMPKWVSVKERLPEDRSNVLVVAYWHERWGVYMGWCAPERAEWSVHVGIGDRSDVAVVYWMPLPAPPKEDDRND</sequence>
<dbReference type="Pfam" id="PF04448">
    <property type="entry name" value="DUF551"/>
    <property type="match status" value="1"/>
</dbReference>
<feature type="domain" description="DUF551" evidence="1">
    <location>
        <begin position="69"/>
        <end position="133"/>
    </location>
</feature>
<evidence type="ECO:0000259" key="1">
    <source>
        <dbReference type="Pfam" id="PF04448"/>
    </source>
</evidence>
<evidence type="ECO:0000313" key="2">
    <source>
        <dbReference type="EMBL" id="MCU6789010.1"/>
    </source>
</evidence>
<gene>
    <name evidence="2" type="ORF">OCV66_07870</name>
</gene>
<evidence type="ECO:0000313" key="3">
    <source>
        <dbReference type="Proteomes" id="UP001652397"/>
    </source>
</evidence>
<dbReference type="RefSeq" id="WP_147574092.1">
    <property type="nucleotide sequence ID" value="NZ_JAOQJE010000006.1"/>
</dbReference>
<organism evidence="2 3">
    <name type="scientific">Agathobaculum ammoniilyticum</name>
    <dbReference type="NCBI Taxonomy" id="2981778"/>
    <lineage>
        <taxon>Bacteria</taxon>
        <taxon>Bacillati</taxon>
        <taxon>Bacillota</taxon>
        <taxon>Clostridia</taxon>
        <taxon>Eubacteriales</taxon>
        <taxon>Butyricicoccaceae</taxon>
        <taxon>Agathobaculum</taxon>
    </lineage>
</organism>
<accession>A0ABT2U359</accession>
<keyword evidence="3" id="KW-1185">Reference proteome</keyword>
<reference evidence="2 3" key="1">
    <citation type="journal article" date="2021" name="ISME Commun">
        <title>Automated analysis of genomic sequences facilitates high-throughput and comprehensive description of bacteria.</title>
        <authorList>
            <person name="Hitch T.C.A."/>
        </authorList>
    </citation>
    <scope>NUCLEOTIDE SEQUENCE [LARGE SCALE GENOMIC DNA]</scope>
    <source>
        <strain evidence="2 3">Sanger_34</strain>
    </source>
</reference>
<proteinExistence type="predicted"/>
<protein>
    <submittedName>
        <fullName evidence="2">DUF551 domain-containing protein</fullName>
    </submittedName>
</protein>
<comment type="caution">
    <text evidence="2">The sequence shown here is derived from an EMBL/GenBank/DDBJ whole genome shotgun (WGS) entry which is preliminary data.</text>
</comment>
<name>A0ABT2U359_9FIRM</name>